<evidence type="ECO:0000256" key="1">
    <source>
        <dbReference type="SAM" id="MobiDB-lite"/>
    </source>
</evidence>
<reference evidence="2 3" key="1">
    <citation type="submission" date="2018-03" db="EMBL/GenBank/DDBJ databases">
        <title>Alkalicoccus saliphilus sp. nov., isolated from a mineral pool.</title>
        <authorList>
            <person name="Zhao B."/>
        </authorList>
    </citation>
    <scope>NUCLEOTIDE SEQUENCE [LARGE SCALE GENOMIC DNA]</scope>
    <source>
        <strain evidence="2 3">6AG</strain>
    </source>
</reference>
<feature type="region of interest" description="Disordered" evidence="1">
    <location>
        <begin position="1"/>
        <end position="33"/>
    </location>
</feature>
<gene>
    <name evidence="2" type="ORF">C6Y45_01880</name>
</gene>
<sequence length="67" mass="7701">MKFGMRKPSIKRSLKARTTGRAKRSLKKAVSPGYGRKGMGVIKNPKKSAYNKVYKKTSFSFWDLFKK</sequence>
<dbReference type="AlphaFoldDB" id="A0A2T4U9T1"/>
<dbReference type="RefSeq" id="WP_107583330.1">
    <property type="nucleotide sequence ID" value="NZ_PZJJ01000002.1"/>
</dbReference>
<feature type="compositionally biased region" description="Basic residues" evidence="1">
    <location>
        <begin position="1"/>
        <end position="27"/>
    </location>
</feature>
<comment type="caution">
    <text evidence="2">The sequence shown here is derived from an EMBL/GenBank/DDBJ whole genome shotgun (WGS) entry which is preliminary data.</text>
</comment>
<name>A0A2T4U9T1_9BACI</name>
<evidence type="ECO:0000313" key="3">
    <source>
        <dbReference type="Proteomes" id="UP000240509"/>
    </source>
</evidence>
<protein>
    <recommendedName>
        <fullName evidence="4">Phage protein</fullName>
    </recommendedName>
</protein>
<evidence type="ECO:0008006" key="4">
    <source>
        <dbReference type="Google" id="ProtNLM"/>
    </source>
</evidence>
<evidence type="ECO:0000313" key="2">
    <source>
        <dbReference type="EMBL" id="PTL40153.1"/>
    </source>
</evidence>
<keyword evidence="3" id="KW-1185">Reference proteome</keyword>
<accession>A0A2T4U9T1</accession>
<dbReference type="Proteomes" id="UP000240509">
    <property type="component" value="Unassembled WGS sequence"/>
</dbReference>
<organism evidence="2 3">
    <name type="scientific">Alkalicoccus saliphilus</name>
    <dbReference type="NCBI Taxonomy" id="200989"/>
    <lineage>
        <taxon>Bacteria</taxon>
        <taxon>Bacillati</taxon>
        <taxon>Bacillota</taxon>
        <taxon>Bacilli</taxon>
        <taxon>Bacillales</taxon>
        <taxon>Bacillaceae</taxon>
        <taxon>Alkalicoccus</taxon>
    </lineage>
</organism>
<dbReference type="EMBL" id="PZJJ01000002">
    <property type="protein sequence ID" value="PTL40153.1"/>
    <property type="molecule type" value="Genomic_DNA"/>
</dbReference>
<proteinExistence type="predicted"/>
<dbReference type="OrthoDB" id="9816323at2"/>